<gene>
    <name evidence="1" type="ORF">TNCT_533911</name>
</gene>
<dbReference type="Proteomes" id="UP000887116">
    <property type="component" value="Unassembled WGS sequence"/>
</dbReference>
<accession>A0A8X6L295</accession>
<evidence type="ECO:0000313" key="2">
    <source>
        <dbReference type="Proteomes" id="UP000887116"/>
    </source>
</evidence>
<comment type="caution">
    <text evidence="1">The sequence shown here is derived from an EMBL/GenBank/DDBJ whole genome shotgun (WGS) entry which is preliminary data.</text>
</comment>
<sequence>MLLMTKLPCLQWLTLVRDLKQYWYKLHNHQQKISRSYPAQHCQQISYPSDLWIVIVPHFIGLHQTHPKGNLRSIVEGILPFVITRLSVHHPHAKPIYSLKGIAARCSPTSY</sequence>
<dbReference type="AlphaFoldDB" id="A0A8X6L295"/>
<proteinExistence type="predicted"/>
<evidence type="ECO:0000313" key="1">
    <source>
        <dbReference type="EMBL" id="GFQ92841.1"/>
    </source>
</evidence>
<protein>
    <submittedName>
        <fullName evidence="1">Uncharacterized protein</fullName>
    </submittedName>
</protein>
<keyword evidence="2" id="KW-1185">Reference proteome</keyword>
<dbReference type="EMBL" id="BMAO01004160">
    <property type="protein sequence ID" value="GFQ92841.1"/>
    <property type="molecule type" value="Genomic_DNA"/>
</dbReference>
<reference evidence="1" key="1">
    <citation type="submission" date="2020-07" db="EMBL/GenBank/DDBJ databases">
        <title>Multicomponent nature underlies the extraordinary mechanical properties of spider dragline silk.</title>
        <authorList>
            <person name="Kono N."/>
            <person name="Nakamura H."/>
            <person name="Mori M."/>
            <person name="Yoshida Y."/>
            <person name="Ohtoshi R."/>
            <person name="Malay A.D."/>
            <person name="Moran D.A.P."/>
            <person name="Tomita M."/>
            <person name="Numata K."/>
            <person name="Arakawa K."/>
        </authorList>
    </citation>
    <scope>NUCLEOTIDE SEQUENCE</scope>
</reference>
<name>A0A8X6L295_TRICU</name>
<organism evidence="1 2">
    <name type="scientific">Trichonephila clavata</name>
    <name type="common">Joro spider</name>
    <name type="synonym">Nephila clavata</name>
    <dbReference type="NCBI Taxonomy" id="2740835"/>
    <lineage>
        <taxon>Eukaryota</taxon>
        <taxon>Metazoa</taxon>
        <taxon>Ecdysozoa</taxon>
        <taxon>Arthropoda</taxon>
        <taxon>Chelicerata</taxon>
        <taxon>Arachnida</taxon>
        <taxon>Araneae</taxon>
        <taxon>Araneomorphae</taxon>
        <taxon>Entelegynae</taxon>
        <taxon>Araneoidea</taxon>
        <taxon>Nephilidae</taxon>
        <taxon>Trichonephila</taxon>
    </lineage>
</organism>